<evidence type="ECO:0000256" key="1">
    <source>
        <dbReference type="ARBA" id="ARBA00022737"/>
    </source>
</evidence>
<protein>
    <recommendedName>
        <fullName evidence="4">Pentatricopeptide repeat-containing protein</fullName>
    </recommendedName>
</protein>
<dbReference type="InterPro" id="IPR046960">
    <property type="entry name" value="PPR_At4g14850-like_plant"/>
</dbReference>
<keyword evidence="1" id="KW-0677">Repeat</keyword>
<accession>A0AA88WN65</accession>
<name>A0AA88WN65_9ASTE</name>
<dbReference type="PANTHER" id="PTHR47926">
    <property type="entry name" value="PENTATRICOPEPTIDE REPEAT-CONTAINING PROTEIN"/>
    <property type="match status" value="1"/>
</dbReference>
<comment type="caution">
    <text evidence="2">The sequence shown here is derived from an EMBL/GenBank/DDBJ whole genome shotgun (WGS) entry which is preliminary data.</text>
</comment>
<evidence type="ECO:0000313" key="3">
    <source>
        <dbReference type="Proteomes" id="UP001188597"/>
    </source>
</evidence>
<dbReference type="GO" id="GO:0009451">
    <property type="term" value="P:RNA modification"/>
    <property type="evidence" value="ECO:0007669"/>
    <property type="project" value="InterPro"/>
</dbReference>
<dbReference type="AlphaFoldDB" id="A0AA88WN65"/>
<dbReference type="InterPro" id="IPR011990">
    <property type="entry name" value="TPR-like_helical_dom_sf"/>
</dbReference>
<dbReference type="GO" id="GO:0003723">
    <property type="term" value="F:RNA binding"/>
    <property type="evidence" value="ECO:0007669"/>
    <property type="project" value="InterPro"/>
</dbReference>
<organism evidence="2 3">
    <name type="scientific">Escallonia herrerae</name>
    <dbReference type="NCBI Taxonomy" id="1293975"/>
    <lineage>
        <taxon>Eukaryota</taxon>
        <taxon>Viridiplantae</taxon>
        <taxon>Streptophyta</taxon>
        <taxon>Embryophyta</taxon>
        <taxon>Tracheophyta</taxon>
        <taxon>Spermatophyta</taxon>
        <taxon>Magnoliopsida</taxon>
        <taxon>eudicotyledons</taxon>
        <taxon>Gunneridae</taxon>
        <taxon>Pentapetalae</taxon>
        <taxon>asterids</taxon>
        <taxon>campanulids</taxon>
        <taxon>Escalloniales</taxon>
        <taxon>Escalloniaceae</taxon>
        <taxon>Escallonia</taxon>
    </lineage>
</organism>
<reference evidence="2" key="1">
    <citation type="submission" date="2022-12" db="EMBL/GenBank/DDBJ databases">
        <title>Draft genome assemblies for two species of Escallonia (Escalloniales).</title>
        <authorList>
            <person name="Chanderbali A."/>
            <person name="Dervinis C."/>
            <person name="Anghel I."/>
            <person name="Soltis D."/>
            <person name="Soltis P."/>
            <person name="Zapata F."/>
        </authorList>
    </citation>
    <scope>NUCLEOTIDE SEQUENCE</scope>
    <source>
        <strain evidence="2">UCBG64.0493</strain>
        <tissue evidence="2">Leaf</tissue>
    </source>
</reference>
<dbReference type="InterPro" id="IPR002885">
    <property type="entry name" value="PPR_rpt"/>
</dbReference>
<dbReference type="Pfam" id="PF01535">
    <property type="entry name" value="PPR"/>
    <property type="match status" value="1"/>
</dbReference>
<evidence type="ECO:0000313" key="2">
    <source>
        <dbReference type="EMBL" id="KAK3028780.1"/>
    </source>
</evidence>
<dbReference type="EMBL" id="JAVXUP010000404">
    <property type="protein sequence ID" value="KAK3028780.1"/>
    <property type="molecule type" value="Genomic_DNA"/>
</dbReference>
<dbReference type="Proteomes" id="UP001188597">
    <property type="component" value="Unassembled WGS sequence"/>
</dbReference>
<gene>
    <name evidence="2" type="ORF">RJ639_038001</name>
</gene>
<dbReference type="Gene3D" id="1.25.40.10">
    <property type="entry name" value="Tetratricopeptide repeat domain"/>
    <property type="match status" value="1"/>
</dbReference>
<proteinExistence type="predicted"/>
<evidence type="ECO:0008006" key="4">
    <source>
        <dbReference type="Google" id="ProtNLM"/>
    </source>
</evidence>
<sequence>MAGPDKITSTSLLRSCIEHDDAEMGRQLHCFIVKSGFCEDCFVNSAAKFGLVEDARLIFDSVLEKDTVLWNVMVSCYALNGLPEEYYPATNSDQDTVTGDN</sequence>
<keyword evidence="3" id="KW-1185">Reference proteome</keyword>